<dbReference type="SUPFAM" id="SSF53720">
    <property type="entry name" value="ALDH-like"/>
    <property type="match status" value="1"/>
</dbReference>
<evidence type="ECO:0000256" key="4">
    <source>
        <dbReference type="RuleBase" id="RU003345"/>
    </source>
</evidence>
<keyword evidence="2 4" id="KW-0560">Oxidoreductase</keyword>
<dbReference type="EMBL" id="VIGH01000003">
    <property type="protein sequence ID" value="TQF73623.1"/>
    <property type="molecule type" value="Genomic_DNA"/>
</dbReference>
<evidence type="ECO:0000256" key="2">
    <source>
        <dbReference type="ARBA" id="ARBA00023002"/>
    </source>
</evidence>
<dbReference type="FunFam" id="3.40.309.10:FF:000004">
    <property type="entry name" value="Succinate-semialdehyde dehydrogenase I"/>
    <property type="match status" value="1"/>
</dbReference>
<dbReference type="PANTHER" id="PTHR43353">
    <property type="entry name" value="SUCCINATE-SEMIALDEHYDE DEHYDROGENASE, MITOCHONDRIAL"/>
    <property type="match status" value="1"/>
</dbReference>
<dbReference type="PANTHER" id="PTHR43353:SF5">
    <property type="entry name" value="SUCCINATE-SEMIALDEHYDE DEHYDROGENASE, MITOCHONDRIAL"/>
    <property type="match status" value="1"/>
</dbReference>
<dbReference type="Gene3D" id="3.40.309.10">
    <property type="entry name" value="Aldehyde Dehydrogenase, Chain A, domain 2"/>
    <property type="match status" value="1"/>
</dbReference>
<dbReference type="InterPro" id="IPR015590">
    <property type="entry name" value="Aldehyde_DH_dom"/>
</dbReference>
<comment type="caution">
    <text evidence="6">The sequence shown here is derived from an EMBL/GenBank/DDBJ whole genome shotgun (WGS) entry which is preliminary data.</text>
</comment>
<gene>
    <name evidence="6" type="ORF">FK531_09130</name>
</gene>
<dbReference type="Gene3D" id="3.40.605.10">
    <property type="entry name" value="Aldehyde Dehydrogenase, Chain A, domain 1"/>
    <property type="match status" value="1"/>
</dbReference>
<dbReference type="InterPro" id="IPR016161">
    <property type="entry name" value="Ald_DH/histidinol_DH"/>
</dbReference>
<dbReference type="RefSeq" id="WP_142097955.1">
    <property type="nucleotide sequence ID" value="NZ_VIGH01000003.1"/>
</dbReference>
<dbReference type="OrthoDB" id="6882680at2"/>
<dbReference type="PROSITE" id="PS00687">
    <property type="entry name" value="ALDEHYDE_DEHYDR_GLU"/>
    <property type="match status" value="1"/>
</dbReference>
<sequence>MSNFDELLATVPTGLWIDGGPVDPIDGGTFAVLNPATGEKLADVADATGKDALRALDSACRVQQEWAATAPRKRSDILRAAWELATARAEDLALLMTLEMGKALAESRGEVAYGAEFLRWFSEEAVRIQGRYATAPSGNGRILVTKAPVGPCLAITPWNFPLAMGTRKIGPALAAGCTMIVKPAEDTPLTMLLLAEIFAEAGLPAGVLSVLPASDAASVTAPLLADPRLRKVTFTGSTRVGKLLIEQSAQQVLRTSMELGGNAPFVVFDDADVDAAVDGAMAAKMRNGGEACTAANRLIVANSVREEFTAKLTERIAAMTVGAGYEDGTQIGPLINERQRGSVAALVDDAIAAGARVRTGGGVVDGPGYFYQPTVLDNVPADSRIVAEEIFGPVAAITGFDTEDEAIAAANGTEFGLAAYIYTQSLDRAMRVSQALESGMVGVNRGVISDPAAPFGGVKQSGLGSEGGTEGIEEYLETKYVALTL</sequence>
<evidence type="ECO:0000313" key="6">
    <source>
        <dbReference type="EMBL" id="TQF73623.1"/>
    </source>
</evidence>
<dbReference type="CDD" id="cd07103">
    <property type="entry name" value="ALDH_F5_SSADH_GabD"/>
    <property type="match status" value="1"/>
</dbReference>
<dbReference type="FunFam" id="3.40.605.10:FF:000026">
    <property type="entry name" value="Aldehyde dehydrogenase, putative"/>
    <property type="match status" value="1"/>
</dbReference>
<proteinExistence type="inferred from homology"/>
<reference evidence="6 7" key="1">
    <citation type="submission" date="2019-06" db="EMBL/GenBank/DDBJ databases">
        <title>Rhodococcus spaelei sp. nov., isolated from a cave.</title>
        <authorList>
            <person name="Lee S.D."/>
        </authorList>
    </citation>
    <scope>NUCLEOTIDE SEQUENCE [LARGE SCALE GENOMIC DNA]</scope>
    <source>
        <strain evidence="6 7">C9-5</strain>
    </source>
</reference>
<dbReference type="AlphaFoldDB" id="A0A541BMR7"/>
<dbReference type="InterPro" id="IPR029510">
    <property type="entry name" value="Ald_DH_CS_GLU"/>
</dbReference>
<dbReference type="InterPro" id="IPR016163">
    <property type="entry name" value="Ald_DH_C"/>
</dbReference>
<evidence type="ECO:0000256" key="1">
    <source>
        <dbReference type="ARBA" id="ARBA00009986"/>
    </source>
</evidence>
<dbReference type="Pfam" id="PF00171">
    <property type="entry name" value="Aldedh"/>
    <property type="match status" value="1"/>
</dbReference>
<protein>
    <submittedName>
        <fullName evidence="6">NAD-dependent succinate-semialdehyde dehydrogenase</fullName>
    </submittedName>
</protein>
<dbReference type="GO" id="GO:0009450">
    <property type="term" value="P:gamma-aminobutyric acid catabolic process"/>
    <property type="evidence" value="ECO:0007669"/>
    <property type="project" value="TreeGrafter"/>
</dbReference>
<accession>A0A541BMR7</accession>
<comment type="similarity">
    <text evidence="1 4">Belongs to the aldehyde dehydrogenase family.</text>
</comment>
<feature type="domain" description="Aldehyde dehydrogenase" evidence="5">
    <location>
        <begin position="28"/>
        <end position="481"/>
    </location>
</feature>
<dbReference type="GO" id="GO:0004777">
    <property type="term" value="F:succinate-semialdehyde dehydrogenase (NAD+) activity"/>
    <property type="evidence" value="ECO:0007669"/>
    <property type="project" value="TreeGrafter"/>
</dbReference>
<dbReference type="Proteomes" id="UP000316256">
    <property type="component" value="Unassembled WGS sequence"/>
</dbReference>
<feature type="active site" evidence="3">
    <location>
        <position position="258"/>
    </location>
</feature>
<keyword evidence="7" id="KW-1185">Reference proteome</keyword>
<organism evidence="6 7">
    <name type="scientific">Rhodococcus spelaei</name>
    <dbReference type="NCBI Taxonomy" id="2546320"/>
    <lineage>
        <taxon>Bacteria</taxon>
        <taxon>Bacillati</taxon>
        <taxon>Actinomycetota</taxon>
        <taxon>Actinomycetes</taxon>
        <taxon>Mycobacteriales</taxon>
        <taxon>Nocardiaceae</taxon>
        <taxon>Rhodococcus</taxon>
    </lineage>
</organism>
<dbReference type="InterPro" id="IPR050740">
    <property type="entry name" value="Aldehyde_DH_Superfamily"/>
</dbReference>
<name>A0A541BMR7_9NOCA</name>
<dbReference type="InterPro" id="IPR016162">
    <property type="entry name" value="Ald_DH_N"/>
</dbReference>
<evidence type="ECO:0000256" key="3">
    <source>
        <dbReference type="PROSITE-ProRule" id="PRU10007"/>
    </source>
</evidence>
<evidence type="ECO:0000313" key="7">
    <source>
        <dbReference type="Proteomes" id="UP000316256"/>
    </source>
</evidence>
<evidence type="ECO:0000259" key="5">
    <source>
        <dbReference type="Pfam" id="PF00171"/>
    </source>
</evidence>
<dbReference type="FunFam" id="3.40.605.10:FF:000007">
    <property type="entry name" value="NAD/NADP-dependent betaine aldehyde dehydrogenase"/>
    <property type="match status" value="1"/>
</dbReference>